<dbReference type="AlphaFoldDB" id="A0A562LDQ7"/>
<reference evidence="1 2" key="1">
    <citation type="journal article" date="2015" name="Stand. Genomic Sci.">
        <title>Genomic Encyclopedia of Bacterial and Archaeal Type Strains, Phase III: the genomes of soil and plant-associated and newly described type strains.</title>
        <authorList>
            <person name="Whitman W.B."/>
            <person name="Woyke T."/>
            <person name="Klenk H.P."/>
            <person name="Zhou Y."/>
            <person name="Lilburn T.G."/>
            <person name="Beck B.J."/>
            <person name="De Vos P."/>
            <person name="Vandamme P."/>
            <person name="Eisen J.A."/>
            <person name="Garrity G."/>
            <person name="Hugenholtz P."/>
            <person name="Kyrpides N.C."/>
        </authorList>
    </citation>
    <scope>NUCLEOTIDE SEQUENCE [LARGE SCALE GENOMIC DNA]</scope>
    <source>
        <strain evidence="1 2">CGMCC 1.10821</strain>
    </source>
</reference>
<proteinExistence type="predicted"/>
<keyword evidence="2" id="KW-1185">Reference proteome</keyword>
<name>A0A562LDQ7_9GAMM</name>
<protein>
    <submittedName>
        <fullName evidence="1">Putative modified peptide</fullName>
    </submittedName>
</protein>
<dbReference type="RefSeq" id="WP_158635224.1">
    <property type="nucleotide sequence ID" value="NZ_VLKN01000001.1"/>
</dbReference>
<dbReference type="EMBL" id="VLKN01000001">
    <property type="protein sequence ID" value="TWI05819.1"/>
    <property type="molecule type" value="Genomic_DNA"/>
</dbReference>
<comment type="caution">
    <text evidence="1">The sequence shown here is derived from an EMBL/GenBank/DDBJ whole genome shotgun (WGS) entry which is preliminary data.</text>
</comment>
<dbReference type="OrthoDB" id="6008593at2"/>
<organism evidence="1 2">
    <name type="scientific">Luteimonas cucumeris</name>
    <dbReference type="NCBI Taxonomy" id="985012"/>
    <lineage>
        <taxon>Bacteria</taxon>
        <taxon>Pseudomonadati</taxon>
        <taxon>Pseudomonadota</taxon>
        <taxon>Gammaproteobacteria</taxon>
        <taxon>Lysobacterales</taxon>
        <taxon>Lysobacteraceae</taxon>
        <taxon>Luteimonas</taxon>
    </lineage>
</organism>
<dbReference type="InterPro" id="IPR030976">
    <property type="entry name" value="Mod_pep_NH_fam"/>
</dbReference>
<accession>A0A562LDQ7</accession>
<dbReference type="Proteomes" id="UP000315167">
    <property type="component" value="Unassembled WGS sequence"/>
</dbReference>
<evidence type="ECO:0000313" key="1">
    <source>
        <dbReference type="EMBL" id="TWI05819.1"/>
    </source>
</evidence>
<gene>
    <name evidence="1" type="ORF">IP90_00075</name>
</gene>
<dbReference type="NCBIfam" id="TIGR04509">
    <property type="entry name" value="mod_pep_NH_fam"/>
    <property type="match status" value="1"/>
</dbReference>
<sequence length="97" mass="10785">MEMNKVGLPPIESKVVDKLLDLLSTDDAFRTLFMSNASAALEQIGYVQPEDSDLHAGLCLVVSNLASKEDIIRDRTKLEKSLNSVVNFFVPKELQAY</sequence>
<evidence type="ECO:0000313" key="2">
    <source>
        <dbReference type="Proteomes" id="UP000315167"/>
    </source>
</evidence>